<evidence type="ECO:0000313" key="3">
    <source>
        <dbReference type="EMBL" id="EOT70036.1"/>
    </source>
</evidence>
<dbReference type="RefSeq" id="WP_010742995.1">
    <property type="nucleotide sequence ID" value="NZ_KB946253.1"/>
</dbReference>
<keyword evidence="5" id="KW-1185">Reference proteome</keyword>
<dbReference type="EMBL" id="AJAK01000031">
    <property type="protein sequence ID" value="EOH71940.1"/>
    <property type="molecule type" value="Genomic_DNA"/>
</dbReference>
<dbReference type="OrthoDB" id="2172257at2"/>
<name>R2QJV6_9ENTE</name>
<evidence type="ECO:0000313" key="2">
    <source>
        <dbReference type="EMBL" id="EOH71940.1"/>
    </source>
</evidence>
<dbReference type="Proteomes" id="UP000013783">
    <property type="component" value="Unassembled WGS sequence"/>
</dbReference>
<protein>
    <recommendedName>
        <fullName evidence="1">Mga helix-turn-helix domain-containing protein</fullName>
    </recommendedName>
</protein>
<reference evidence="3 5" key="2">
    <citation type="submission" date="2013-03" db="EMBL/GenBank/DDBJ databases">
        <title>The Genome Sequence of Enterococcus malodoratus ATCC_43197 (PacBio/Illumina hybrid assembly).</title>
        <authorList>
            <consortium name="The Broad Institute Genomics Platform"/>
            <consortium name="The Broad Institute Genome Sequencing Center for Infectious Disease"/>
            <person name="Earl A."/>
            <person name="Russ C."/>
            <person name="Gilmore M."/>
            <person name="Surin D."/>
            <person name="Walker B."/>
            <person name="Young S."/>
            <person name="Zeng Q."/>
            <person name="Gargeya S."/>
            <person name="Fitzgerald M."/>
            <person name="Haas B."/>
            <person name="Abouelleil A."/>
            <person name="Allen A.W."/>
            <person name="Alvarado L."/>
            <person name="Arachchi H.M."/>
            <person name="Berlin A.M."/>
            <person name="Chapman S.B."/>
            <person name="Gainer-Dewar J."/>
            <person name="Goldberg J."/>
            <person name="Griggs A."/>
            <person name="Gujja S."/>
            <person name="Hansen M."/>
            <person name="Howarth C."/>
            <person name="Imamovic A."/>
            <person name="Ireland A."/>
            <person name="Larimer J."/>
            <person name="McCowan C."/>
            <person name="Murphy C."/>
            <person name="Pearson M."/>
            <person name="Poon T.W."/>
            <person name="Priest M."/>
            <person name="Roberts A."/>
            <person name="Saif S."/>
            <person name="Shea T."/>
            <person name="Sisk P."/>
            <person name="Sykes S."/>
            <person name="Wortman J."/>
            <person name="Nusbaum C."/>
            <person name="Birren B."/>
        </authorList>
    </citation>
    <scope>NUCLEOTIDE SEQUENCE [LARGE SCALE GENOMIC DNA]</scope>
    <source>
        <strain evidence="3 5">ATCC 43197</strain>
    </source>
</reference>
<evidence type="ECO:0000259" key="1">
    <source>
        <dbReference type="Pfam" id="PF05043"/>
    </source>
</evidence>
<dbReference type="Pfam" id="PF05043">
    <property type="entry name" value="Mga"/>
    <property type="match status" value="1"/>
</dbReference>
<dbReference type="PATRIC" id="fig|1158601.3.peg.4192"/>
<comment type="caution">
    <text evidence="2">The sequence shown here is derived from an EMBL/GenBank/DDBJ whole genome shotgun (WGS) entry which is preliminary data.</text>
</comment>
<dbReference type="Proteomes" id="UP000014148">
    <property type="component" value="Unassembled WGS sequence"/>
</dbReference>
<feature type="domain" description="Mga helix-turn-helix" evidence="1">
    <location>
        <begin position="78"/>
        <end position="159"/>
    </location>
</feature>
<organism evidence="2 4">
    <name type="scientific">Enterococcus malodoratus ATCC 43197</name>
    <dbReference type="NCBI Taxonomy" id="1158601"/>
    <lineage>
        <taxon>Bacteria</taxon>
        <taxon>Bacillati</taxon>
        <taxon>Bacillota</taxon>
        <taxon>Bacilli</taxon>
        <taxon>Lactobacillales</taxon>
        <taxon>Enterococcaceae</taxon>
        <taxon>Enterococcus</taxon>
    </lineage>
</organism>
<dbReference type="GeneID" id="79787826"/>
<proteinExistence type="predicted"/>
<dbReference type="AlphaFoldDB" id="R2QJV6"/>
<dbReference type="eggNOG" id="COG3711">
    <property type="taxonomic scope" value="Bacteria"/>
</dbReference>
<sequence length="488" mass="57612">MFRELFLTKRQQKKIHFFKLMEGYPAGEYSVRTLSQKLDCSYQSLLQMLQEINETLIKLNETPLFVTTSDIYWESDSNRSNKFLITQVKRSLPYRFLLTTLYRPEQELADFCKETFVSESTVLRRMRPVIDYLAECSIRVNLSKMELTGHEAVIRLFYIKALWSASLGDDLVKCELDFTAEENLLRDLMSVFPLPIHTKLIRLMLCVCRLRNDQKRYLNEAPFDDLLFSQTTPLLEVYLSKTLESSVQVKRNVEFFNYLFYYYPYCIKKNPQMINPLMLYYSKNVEERDPLCLAIDSFYRYCSRELLQNILGEQEEKILLNNIARTFLGYSIQKKKIPLLFETGNKEKFLQSELYSELYPAVKKAVKKLSRRKQLEWLAPVSDSLSKTLCLNLLPLFVVNDEKIRVGLLSIPNYLYLQHIVKFLQSLKFIEIVFQPQSSDKIDLFITTFKELLPTQNTSYYLLNILNTNYETDLLPILLSLQNKKKFS</sequence>
<dbReference type="InterPro" id="IPR007737">
    <property type="entry name" value="Mga_HTH"/>
</dbReference>
<dbReference type="STRING" id="71451.RV07_GL000032"/>
<reference evidence="2 4" key="1">
    <citation type="submission" date="2013-02" db="EMBL/GenBank/DDBJ databases">
        <title>The Genome Sequence of Enterococcus malodoratus ATCC_43197.</title>
        <authorList>
            <consortium name="The Broad Institute Genome Sequencing Platform"/>
            <consortium name="The Broad Institute Genome Sequencing Center for Infectious Disease"/>
            <person name="Earl A.M."/>
            <person name="Gilmore M.S."/>
            <person name="Lebreton F."/>
            <person name="Walker B."/>
            <person name="Young S.K."/>
            <person name="Zeng Q."/>
            <person name="Gargeya S."/>
            <person name="Fitzgerald M."/>
            <person name="Haas B."/>
            <person name="Abouelleil A."/>
            <person name="Alvarado L."/>
            <person name="Arachchi H.M."/>
            <person name="Berlin A.M."/>
            <person name="Chapman S.B."/>
            <person name="Dewar J."/>
            <person name="Goldberg J."/>
            <person name="Griggs A."/>
            <person name="Gujja S."/>
            <person name="Hansen M."/>
            <person name="Howarth C."/>
            <person name="Imamovic A."/>
            <person name="Larimer J."/>
            <person name="McCowan C."/>
            <person name="Murphy C."/>
            <person name="Neiman D."/>
            <person name="Pearson M."/>
            <person name="Priest M."/>
            <person name="Roberts A."/>
            <person name="Saif S."/>
            <person name="Shea T."/>
            <person name="Sisk P."/>
            <person name="Sykes S."/>
            <person name="Wortman J."/>
            <person name="Nusbaum C."/>
            <person name="Birren B."/>
        </authorList>
    </citation>
    <scope>NUCLEOTIDE SEQUENCE [LARGE SCALE GENOMIC DNA]</scope>
    <source>
        <strain evidence="2 4">ATCC 43197</strain>
    </source>
</reference>
<evidence type="ECO:0000313" key="5">
    <source>
        <dbReference type="Proteomes" id="UP000014148"/>
    </source>
</evidence>
<dbReference type="EMBL" id="ASWA01000002">
    <property type="protein sequence ID" value="EOT70036.1"/>
    <property type="molecule type" value="Genomic_DNA"/>
</dbReference>
<gene>
    <name evidence="3" type="ORF">I585_01515</name>
    <name evidence="2" type="ORF">UAI_04224</name>
</gene>
<accession>R2QJV6</accession>
<evidence type="ECO:0000313" key="4">
    <source>
        <dbReference type="Proteomes" id="UP000013783"/>
    </source>
</evidence>